<sequence length="79" mass="9237">MVSVNFTHVKCNLLLCDAPRVLSKCRLADGLKTQDEQVSERKVFIRLQLSMIEYKYFPWAAVFCDIYVNSMYTSYQEST</sequence>
<accession>A0AA85KCV2</accession>
<proteinExistence type="predicted"/>
<protein>
    <submittedName>
        <fullName evidence="2">Uncharacterized protein</fullName>
    </submittedName>
</protein>
<dbReference type="Proteomes" id="UP000050795">
    <property type="component" value="Unassembled WGS sequence"/>
</dbReference>
<evidence type="ECO:0000313" key="2">
    <source>
        <dbReference type="WBParaSite" id="TREG1_7810.1"/>
    </source>
</evidence>
<reference evidence="1" key="1">
    <citation type="submission" date="2022-06" db="EMBL/GenBank/DDBJ databases">
        <authorList>
            <person name="Berger JAMES D."/>
            <person name="Berger JAMES D."/>
        </authorList>
    </citation>
    <scope>NUCLEOTIDE SEQUENCE [LARGE SCALE GENOMIC DNA]</scope>
</reference>
<evidence type="ECO:0000313" key="1">
    <source>
        <dbReference type="Proteomes" id="UP000050795"/>
    </source>
</evidence>
<keyword evidence="1" id="KW-1185">Reference proteome</keyword>
<dbReference type="AlphaFoldDB" id="A0AA85KCV2"/>
<organism evidence="1 2">
    <name type="scientific">Trichobilharzia regenti</name>
    <name type="common">Nasal bird schistosome</name>
    <dbReference type="NCBI Taxonomy" id="157069"/>
    <lineage>
        <taxon>Eukaryota</taxon>
        <taxon>Metazoa</taxon>
        <taxon>Spiralia</taxon>
        <taxon>Lophotrochozoa</taxon>
        <taxon>Platyhelminthes</taxon>
        <taxon>Trematoda</taxon>
        <taxon>Digenea</taxon>
        <taxon>Strigeidida</taxon>
        <taxon>Schistosomatoidea</taxon>
        <taxon>Schistosomatidae</taxon>
        <taxon>Trichobilharzia</taxon>
    </lineage>
</organism>
<reference evidence="2" key="2">
    <citation type="submission" date="2023-11" db="UniProtKB">
        <authorList>
            <consortium name="WormBaseParasite"/>
        </authorList>
    </citation>
    <scope>IDENTIFICATION</scope>
</reference>
<dbReference type="WBParaSite" id="TREG1_7810.1">
    <property type="protein sequence ID" value="TREG1_7810.1"/>
    <property type="gene ID" value="TREG1_7810"/>
</dbReference>
<name>A0AA85KCV2_TRIRE</name>